<dbReference type="HOGENOM" id="CLU_3257483_0_0_6"/>
<evidence type="ECO:0000313" key="1">
    <source>
        <dbReference type="EMBL" id="ABX24215.1"/>
    </source>
</evidence>
<reference evidence="1 2" key="1">
    <citation type="submission" date="2007-11" db="EMBL/GenBank/DDBJ databases">
        <authorList>
            <consortium name="The Salmonella enterica serovar Arizonae Genome Sequencing Project"/>
            <person name="McClelland M."/>
            <person name="Sanderson E.K."/>
            <person name="Porwollik S."/>
            <person name="Spieth J."/>
            <person name="Clifton W.S."/>
            <person name="Fulton R."/>
            <person name="Chunyan W."/>
            <person name="Wollam A."/>
            <person name="Shah N."/>
            <person name="Pepin K."/>
            <person name="Bhonagiri V."/>
            <person name="Nash W."/>
            <person name="Johnson M."/>
            <person name="Thiruvilangam P."/>
            <person name="Wilson R."/>
        </authorList>
    </citation>
    <scope>NUCLEOTIDE SEQUENCE [LARGE SCALE GENOMIC DNA]</scope>
    <source>
        <strain evidence="2">ATCC BAA-731 / CDC346-86 / RSK2980</strain>
    </source>
</reference>
<proteinExistence type="predicted"/>
<gene>
    <name evidence="1" type="ordered locus">SARI_04440</name>
</gene>
<accession>A9MPX2</accession>
<dbReference type="EMBL" id="CP000880">
    <property type="protein sequence ID" value="ABX24215.1"/>
    <property type="molecule type" value="Genomic_DNA"/>
</dbReference>
<keyword evidence="2" id="KW-1185">Reference proteome</keyword>
<dbReference type="AlphaFoldDB" id="A9MPX2"/>
<sequence length="42" mass="4968">MMLSLQVKHSDNITIRFLHRGRTQITMMEIISYFEGQVRTAN</sequence>
<evidence type="ECO:0000313" key="2">
    <source>
        <dbReference type="Proteomes" id="UP000002084"/>
    </source>
</evidence>
<dbReference type="Proteomes" id="UP000002084">
    <property type="component" value="Chromosome"/>
</dbReference>
<dbReference type="KEGG" id="ses:SARI_04440"/>
<organism evidence="1 2">
    <name type="scientific">Salmonella arizonae (strain ATCC BAA-731 / CDC346-86 / RSK2980)</name>
    <dbReference type="NCBI Taxonomy" id="41514"/>
    <lineage>
        <taxon>Bacteria</taxon>
        <taxon>Pseudomonadati</taxon>
        <taxon>Pseudomonadota</taxon>
        <taxon>Gammaproteobacteria</taxon>
        <taxon>Enterobacterales</taxon>
        <taxon>Enterobacteriaceae</taxon>
        <taxon>Salmonella</taxon>
    </lineage>
</organism>
<name>A9MPX2_SALAR</name>
<protein>
    <submittedName>
        <fullName evidence="1">Uncharacterized protein</fullName>
    </submittedName>
</protein>